<evidence type="ECO:0000256" key="1">
    <source>
        <dbReference type="SAM" id="SignalP"/>
    </source>
</evidence>
<feature type="signal peptide" evidence="1">
    <location>
        <begin position="1"/>
        <end position="23"/>
    </location>
</feature>
<reference evidence="2" key="1">
    <citation type="submission" date="2020-05" db="UniProtKB">
        <authorList>
            <consortium name="EnsemblMetazoa"/>
        </authorList>
    </citation>
    <scope>IDENTIFICATION</scope>
    <source>
        <strain evidence="2">BB02</strain>
    </source>
</reference>
<dbReference type="VEuPathDB" id="VectorBase:BGLAX_048797"/>
<proteinExistence type="predicted"/>
<evidence type="ECO:0008006" key="4">
    <source>
        <dbReference type="Google" id="ProtNLM"/>
    </source>
</evidence>
<accession>A0A2C9LLS9</accession>
<dbReference type="VEuPathDB" id="VectorBase:BGLB032616"/>
<evidence type="ECO:0000313" key="2">
    <source>
        <dbReference type="EnsemblMetazoa" id="BGLB032616-PA"/>
    </source>
</evidence>
<name>A0A2C9LLS9_BIOGL</name>
<organism evidence="2 3">
    <name type="scientific">Biomphalaria glabrata</name>
    <name type="common">Bloodfluke planorb</name>
    <name type="synonym">Freshwater snail</name>
    <dbReference type="NCBI Taxonomy" id="6526"/>
    <lineage>
        <taxon>Eukaryota</taxon>
        <taxon>Metazoa</taxon>
        <taxon>Spiralia</taxon>
        <taxon>Lophotrochozoa</taxon>
        <taxon>Mollusca</taxon>
        <taxon>Gastropoda</taxon>
        <taxon>Heterobranchia</taxon>
        <taxon>Euthyneura</taxon>
        <taxon>Panpulmonata</taxon>
        <taxon>Hygrophila</taxon>
        <taxon>Lymnaeoidea</taxon>
        <taxon>Planorbidae</taxon>
        <taxon>Biomphalaria</taxon>
    </lineage>
</organism>
<protein>
    <recommendedName>
        <fullName evidence="4">Cadherin domain-containing protein</fullName>
    </recommendedName>
</protein>
<gene>
    <name evidence="2" type="primary">106058583</name>
</gene>
<dbReference type="EnsemblMetazoa" id="BGLB032616-RA">
    <property type="protein sequence ID" value="BGLB032616-PA"/>
    <property type="gene ID" value="BGLB032616"/>
</dbReference>
<dbReference type="AlphaFoldDB" id="A0A2C9LLS9"/>
<feature type="chain" id="PRO_5012813058" description="Cadherin domain-containing protein" evidence="1">
    <location>
        <begin position="24"/>
        <end position="198"/>
    </location>
</feature>
<dbReference type="Proteomes" id="UP000076420">
    <property type="component" value="Unassembled WGS sequence"/>
</dbReference>
<keyword evidence="1" id="KW-0732">Signal</keyword>
<sequence>MRAMAPLKSSFLLGLLIFATCRAAKPNITIAEKVVKLYEDVMSPTVLTTVQCEDPIDKTDPVAFGAIKPTTNCEKCFLVLPVDLALGEYEIKFFPSVATLDFNTCPEYNLTLTCSNNVDPDTSDTLYIRLYPNSPPEFTLGLAINFVLTNTKSYTANQLIYQVEATDPDNDPIYYTMKTTPASSSFAIGYSKSRDDVA</sequence>
<dbReference type="KEGG" id="bgt:106058583"/>
<evidence type="ECO:0000313" key="3">
    <source>
        <dbReference type="Proteomes" id="UP000076420"/>
    </source>
</evidence>
<dbReference type="OrthoDB" id="6157089at2759"/>